<evidence type="ECO:0000313" key="1">
    <source>
        <dbReference type="EMBL" id="KKR43419.1"/>
    </source>
</evidence>
<dbReference type="AlphaFoldDB" id="A0A0G0QSK1"/>
<sequence>MGGMMFRFLIVFVIIGLPFSIYADTIPIIGGCGSLNSTDLSTQMAYEIDSRISGITASDTTKMLWSTRGNGTEGWMRSGTVWTALGTTPIDFTGASPWNNYSDYTLAGTLISPRHVVFTQHAPIINGSTIIFVDNENNIISRTIANIPQIQIGGDIQIAVLNEDVPSSIAYYPIIDLFTFQNYWKNVPNTPIIILDKEDKVLIKNASGIMMNLLYYLGFEISPRSDFNENIITGDSSNPVFGVIGGRLVLLSSVSTEIYGTFSSSFINDINSAMTTLGGGGIKFPHLTFLVLSHNLFRNLVWSQRLFPLLKIAQMGRK</sequence>
<evidence type="ECO:0000313" key="2">
    <source>
        <dbReference type="Proteomes" id="UP000034301"/>
    </source>
</evidence>
<reference evidence="1 2" key="1">
    <citation type="journal article" date="2015" name="Nature">
        <title>rRNA introns, odd ribosomes, and small enigmatic genomes across a large radiation of phyla.</title>
        <authorList>
            <person name="Brown C.T."/>
            <person name="Hug L.A."/>
            <person name="Thomas B.C."/>
            <person name="Sharon I."/>
            <person name="Castelle C.J."/>
            <person name="Singh A."/>
            <person name="Wilkins M.J."/>
            <person name="Williams K.H."/>
            <person name="Banfield J.F."/>
        </authorList>
    </citation>
    <scope>NUCLEOTIDE SEQUENCE [LARGE SCALE GENOMIC DNA]</scope>
</reference>
<name>A0A0G0QSK1_9BACT</name>
<accession>A0A0G0QSK1</accession>
<organism evidence="1 2">
    <name type="scientific">Candidatus Nomurabacteria bacterium GW2011_GWF2_40_12</name>
    <dbReference type="NCBI Taxonomy" id="1618776"/>
    <lineage>
        <taxon>Bacteria</taxon>
        <taxon>Candidatus Nomuraibacteriota</taxon>
    </lineage>
</organism>
<comment type="caution">
    <text evidence="1">The sequence shown here is derived from an EMBL/GenBank/DDBJ whole genome shotgun (WGS) entry which is preliminary data.</text>
</comment>
<gene>
    <name evidence="1" type="ORF">UT78_C0004G0029</name>
</gene>
<dbReference type="EMBL" id="LBYC01000004">
    <property type="protein sequence ID" value="KKR43419.1"/>
    <property type="molecule type" value="Genomic_DNA"/>
</dbReference>
<proteinExistence type="predicted"/>
<protein>
    <submittedName>
        <fullName evidence="1">Uncharacterized protein</fullName>
    </submittedName>
</protein>
<dbReference type="Proteomes" id="UP000034301">
    <property type="component" value="Unassembled WGS sequence"/>
</dbReference>